<protein>
    <submittedName>
        <fullName evidence="1">Uncharacterized protein</fullName>
    </submittedName>
</protein>
<organism evidence="1">
    <name type="scientific">Caudovirales sp. ct7964</name>
    <dbReference type="NCBI Taxonomy" id="2825758"/>
    <lineage>
        <taxon>Viruses</taxon>
        <taxon>Duplodnaviria</taxon>
        <taxon>Heunggongvirae</taxon>
        <taxon>Uroviricota</taxon>
        <taxon>Caudoviricetes</taxon>
    </lineage>
</organism>
<accession>A0A8S5PFA2</accession>
<name>A0A8S5PFA2_9CAUD</name>
<dbReference type="EMBL" id="BK015414">
    <property type="protein sequence ID" value="DAE05658.1"/>
    <property type="molecule type" value="Genomic_DNA"/>
</dbReference>
<proteinExistence type="predicted"/>
<reference evidence="1" key="1">
    <citation type="journal article" date="2021" name="Proc. Natl. Acad. Sci. U.S.A.">
        <title>A Catalog of Tens of Thousands of Viruses from Human Metagenomes Reveals Hidden Associations with Chronic Diseases.</title>
        <authorList>
            <person name="Tisza M.J."/>
            <person name="Buck C.B."/>
        </authorList>
    </citation>
    <scope>NUCLEOTIDE SEQUENCE</scope>
    <source>
        <strain evidence="1">Ct7964</strain>
    </source>
</reference>
<evidence type="ECO:0000313" key="1">
    <source>
        <dbReference type="EMBL" id="DAE05658.1"/>
    </source>
</evidence>
<sequence>MCFTYPLLVPPNIFDSSARVGTQQNHAYLYYYGF</sequence>